<organism evidence="1 2">
    <name type="scientific">Diphasiastrum complanatum</name>
    <name type="common">Issler's clubmoss</name>
    <name type="synonym">Lycopodium complanatum</name>
    <dbReference type="NCBI Taxonomy" id="34168"/>
    <lineage>
        <taxon>Eukaryota</taxon>
        <taxon>Viridiplantae</taxon>
        <taxon>Streptophyta</taxon>
        <taxon>Embryophyta</taxon>
        <taxon>Tracheophyta</taxon>
        <taxon>Lycopodiopsida</taxon>
        <taxon>Lycopodiales</taxon>
        <taxon>Lycopodiaceae</taxon>
        <taxon>Lycopodioideae</taxon>
        <taxon>Diphasiastrum</taxon>
    </lineage>
</organism>
<evidence type="ECO:0000313" key="1">
    <source>
        <dbReference type="EMBL" id="KAJ7526181.1"/>
    </source>
</evidence>
<name>A0ACC2B8T4_DIPCM</name>
<accession>A0ACC2B8T4</accession>
<gene>
    <name evidence="1" type="ORF">O6H91_17G085800</name>
</gene>
<evidence type="ECO:0000313" key="2">
    <source>
        <dbReference type="Proteomes" id="UP001162992"/>
    </source>
</evidence>
<proteinExistence type="predicted"/>
<reference evidence="2" key="1">
    <citation type="journal article" date="2024" name="Proc. Natl. Acad. Sci. U.S.A.">
        <title>Extraordinary preservation of gene collinearity over three hundred million years revealed in homosporous lycophytes.</title>
        <authorList>
            <person name="Li C."/>
            <person name="Wickell D."/>
            <person name="Kuo L.Y."/>
            <person name="Chen X."/>
            <person name="Nie B."/>
            <person name="Liao X."/>
            <person name="Peng D."/>
            <person name="Ji J."/>
            <person name="Jenkins J."/>
            <person name="Williams M."/>
            <person name="Shu S."/>
            <person name="Plott C."/>
            <person name="Barry K."/>
            <person name="Rajasekar S."/>
            <person name="Grimwood J."/>
            <person name="Han X."/>
            <person name="Sun S."/>
            <person name="Hou Z."/>
            <person name="He W."/>
            <person name="Dai G."/>
            <person name="Sun C."/>
            <person name="Schmutz J."/>
            <person name="Leebens-Mack J.H."/>
            <person name="Li F.W."/>
            <person name="Wang L."/>
        </authorList>
    </citation>
    <scope>NUCLEOTIDE SEQUENCE [LARGE SCALE GENOMIC DNA]</scope>
    <source>
        <strain evidence="2">cv. PW_Plant_1</strain>
    </source>
</reference>
<dbReference type="Proteomes" id="UP001162992">
    <property type="component" value="Chromosome 17"/>
</dbReference>
<comment type="caution">
    <text evidence="1">The sequence shown here is derived from an EMBL/GenBank/DDBJ whole genome shotgun (WGS) entry which is preliminary data.</text>
</comment>
<dbReference type="EMBL" id="CM055108">
    <property type="protein sequence ID" value="KAJ7526181.1"/>
    <property type="molecule type" value="Genomic_DNA"/>
</dbReference>
<keyword evidence="2" id="KW-1185">Reference proteome</keyword>
<sequence length="513" mass="58330">MWNTLATFRENLSQIASEVLDTAEELEIGGLQEATSASHDDDESPHTRFKRYSTLMHNKANGQSEEATESVEKILRHHTSGLPLLPKSYSSDLQLKWNHGSSDVDGKLTENRSGISSDFGTRPQDLEYKVATLQEREKDLFSQVSAKEQAYRILKEEQDTVLAELERVKQALSSERLDLSEKNLQLQRQNEALQAAVKECNLLKDEKDRMCVELADLHRREDEEVASRDCTIDQMQADFQSRADEQVAAKDAKLAELQRAVTELQEEKCALQAEREKLREDLQSLQQGTPVERVLENEQCDVNSAELERLDLRSEVKQVDTLSNRLKMAEEELALEKLQHQKRLDAVSMERDKAIRDLSRLKQHLLDKELADSEKMDHDSEQIQELEARAATSSARVLQLEQSLSLALANQAESNKRSADELRRAREEVESLNQKLSNVLLALDSKDVELANLQSALGQYYAESEAQERLHGELRSSKEEIARLLDNLRPANRLKLKICGKVNKDVLEKLALA</sequence>
<protein>
    <submittedName>
        <fullName evidence="1">Uncharacterized protein</fullName>
    </submittedName>
</protein>